<reference evidence="3 4" key="1">
    <citation type="journal article" date="2020" name="ISME J.">
        <title>Uncovering the hidden diversity of litter-decomposition mechanisms in mushroom-forming fungi.</title>
        <authorList>
            <person name="Floudas D."/>
            <person name="Bentzer J."/>
            <person name="Ahren D."/>
            <person name="Johansson T."/>
            <person name="Persson P."/>
            <person name="Tunlid A."/>
        </authorList>
    </citation>
    <scope>NUCLEOTIDE SEQUENCE [LARGE SCALE GENOMIC DNA]</scope>
    <source>
        <strain evidence="3 4">CBS 101986</strain>
    </source>
</reference>
<feature type="compositionally biased region" description="Low complexity" evidence="2">
    <location>
        <begin position="182"/>
        <end position="196"/>
    </location>
</feature>
<protein>
    <submittedName>
        <fullName evidence="3">Uncharacterized protein</fullName>
    </submittedName>
</protein>
<feature type="compositionally biased region" description="Acidic residues" evidence="2">
    <location>
        <begin position="443"/>
        <end position="452"/>
    </location>
</feature>
<comment type="caution">
    <text evidence="3">The sequence shown here is derived from an EMBL/GenBank/DDBJ whole genome shotgun (WGS) entry which is preliminary data.</text>
</comment>
<evidence type="ECO:0000313" key="4">
    <source>
        <dbReference type="Proteomes" id="UP000567179"/>
    </source>
</evidence>
<proteinExistence type="predicted"/>
<feature type="coiled-coil region" evidence="1">
    <location>
        <begin position="36"/>
        <end position="119"/>
    </location>
</feature>
<dbReference type="Proteomes" id="UP000567179">
    <property type="component" value="Unassembled WGS sequence"/>
</dbReference>
<evidence type="ECO:0000256" key="1">
    <source>
        <dbReference type="SAM" id="Coils"/>
    </source>
</evidence>
<sequence length="481" mass="53236">MTTSNPAAMLADSMNIFSKAAHKVFSEVEAQTRREVAQAVAEAREAKLDRDRARKELHTLQMSLQSMMQETATNKAALVQAETTIAHQTETLTSQAETITQLRRELSQSKDQSRNWQEHFLRVEQERCTQSFRIEELVAEKLQLANATALLTPKSSHGGSLSERRDPSALYTPKSASRNVVQGSGSAQSKGSKAASTQPPSYESVGPRSPLSLEHASSSVRTPTSQTNGKGRPNAPAKAQKSTSKPRTQSQPQSQSHPQRRPEPATPRHAPEAVAHSSQKRPRKNLLAPQSAKKSEPLPRAVTTKVVRRVEAVLHVKQEDDSDEEDLSLSPNGAQHPAPTPMRDVTRSSGHYDAQRQRGHQQQQRQPQASGSRGRQRASRSRIIHDEEEEQEEGPEGERGVYRSQSEGSGSEDEEEEVYAATTYNPPSSGRLRNLSRINYREDEYDDDEDELTMGAEDNHEEVYGTKPVGVPAKKKRKVAG</sequence>
<dbReference type="AlphaFoldDB" id="A0A8H5EWQ8"/>
<evidence type="ECO:0000313" key="3">
    <source>
        <dbReference type="EMBL" id="KAF5315161.1"/>
    </source>
</evidence>
<feature type="region of interest" description="Disordered" evidence="2">
    <location>
        <begin position="152"/>
        <end position="481"/>
    </location>
</feature>
<feature type="compositionally biased region" description="Polar residues" evidence="2">
    <location>
        <begin position="215"/>
        <end position="229"/>
    </location>
</feature>
<accession>A0A8H5EWQ8</accession>
<dbReference type="OrthoDB" id="3269067at2759"/>
<feature type="compositionally biased region" description="Low complexity" evidence="2">
    <location>
        <begin position="360"/>
        <end position="373"/>
    </location>
</feature>
<name>A0A8H5EWQ8_9AGAR</name>
<keyword evidence="4" id="KW-1185">Reference proteome</keyword>
<feature type="compositionally biased region" description="Acidic residues" evidence="2">
    <location>
        <begin position="386"/>
        <end position="395"/>
    </location>
</feature>
<dbReference type="EMBL" id="JAACJJ010000043">
    <property type="protein sequence ID" value="KAF5315161.1"/>
    <property type="molecule type" value="Genomic_DNA"/>
</dbReference>
<evidence type="ECO:0000256" key="2">
    <source>
        <dbReference type="SAM" id="MobiDB-lite"/>
    </source>
</evidence>
<keyword evidence="1" id="KW-0175">Coiled coil</keyword>
<feature type="compositionally biased region" description="Basic and acidic residues" evidence="2">
    <location>
        <begin position="308"/>
        <end position="319"/>
    </location>
</feature>
<organism evidence="3 4">
    <name type="scientific">Psilocybe cf. subviscida</name>
    <dbReference type="NCBI Taxonomy" id="2480587"/>
    <lineage>
        <taxon>Eukaryota</taxon>
        <taxon>Fungi</taxon>
        <taxon>Dikarya</taxon>
        <taxon>Basidiomycota</taxon>
        <taxon>Agaricomycotina</taxon>
        <taxon>Agaricomycetes</taxon>
        <taxon>Agaricomycetidae</taxon>
        <taxon>Agaricales</taxon>
        <taxon>Agaricineae</taxon>
        <taxon>Strophariaceae</taxon>
        <taxon>Psilocybe</taxon>
    </lineage>
</organism>
<feature type="compositionally biased region" description="Low complexity" evidence="2">
    <location>
        <begin position="242"/>
        <end position="257"/>
    </location>
</feature>
<gene>
    <name evidence="3" type="ORF">D9619_007217</name>
</gene>